<comment type="subcellular location">
    <subcellularLocation>
        <location evidence="1">Cell envelope</location>
    </subcellularLocation>
</comment>
<dbReference type="Pfam" id="PF09375">
    <property type="entry name" value="Peptidase_M75"/>
    <property type="match status" value="1"/>
</dbReference>
<proteinExistence type="inferred from homology"/>
<name>B8ELX2_METSB</name>
<evidence type="ECO:0000256" key="4">
    <source>
        <dbReference type="SAM" id="SignalP"/>
    </source>
</evidence>
<dbReference type="Proteomes" id="UP000002257">
    <property type="component" value="Chromosome"/>
</dbReference>
<feature type="signal peptide" evidence="4">
    <location>
        <begin position="1"/>
        <end position="31"/>
    </location>
</feature>
<evidence type="ECO:0000256" key="2">
    <source>
        <dbReference type="ARBA" id="ARBA00005989"/>
    </source>
</evidence>
<dbReference type="AlphaFoldDB" id="B8ELX2"/>
<dbReference type="RefSeq" id="WP_012590823.1">
    <property type="nucleotide sequence ID" value="NC_011666.1"/>
</dbReference>
<evidence type="ECO:0000259" key="5">
    <source>
        <dbReference type="Pfam" id="PF09375"/>
    </source>
</evidence>
<protein>
    <recommendedName>
        <fullName evidence="5">Imelysin-like domain-containing protein</fullName>
    </recommendedName>
</protein>
<dbReference type="NCBIfam" id="NF041757">
    <property type="entry name" value="EfeO"/>
    <property type="match status" value="1"/>
</dbReference>
<dbReference type="InterPro" id="IPR034981">
    <property type="entry name" value="Imelysin-like_EfeO/Algp7"/>
</dbReference>
<gene>
    <name evidence="6" type="ordered locus">Msil_1808</name>
</gene>
<evidence type="ECO:0000256" key="3">
    <source>
        <dbReference type="ARBA" id="ARBA00022729"/>
    </source>
</evidence>
<dbReference type="NCBIfam" id="NF007697">
    <property type="entry name" value="PRK10378.1"/>
    <property type="match status" value="1"/>
</dbReference>
<dbReference type="InterPro" id="IPR038352">
    <property type="entry name" value="Imelysin_sf"/>
</dbReference>
<keyword evidence="7" id="KW-1185">Reference proteome</keyword>
<feature type="domain" description="Imelysin-like" evidence="5">
    <location>
        <begin position="43"/>
        <end position="274"/>
    </location>
</feature>
<dbReference type="EMBL" id="CP001280">
    <property type="protein sequence ID" value="ACK50753.1"/>
    <property type="molecule type" value="Genomic_DNA"/>
</dbReference>
<dbReference type="InterPro" id="IPR018976">
    <property type="entry name" value="Imelysin-like"/>
</dbReference>
<dbReference type="InterPro" id="IPR050894">
    <property type="entry name" value="EfeM/EfeO_iron_uptake"/>
</dbReference>
<keyword evidence="3 4" id="KW-0732">Signal</keyword>
<organism evidence="6 7">
    <name type="scientific">Methylocella silvestris (strain DSM 15510 / CIP 108128 / LMG 27833 / NCIMB 13906 / BL2)</name>
    <dbReference type="NCBI Taxonomy" id="395965"/>
    <lineage>
        <taxon>Bacteria</taxon>
        <taxon>Pseudomonadati</taxon>
        <taxon>Pseudomonadota</taxon>
        <taxon>Alphaproteobacteria</taxon>
        <taxon>Hyphomicrobiales</taxon>
        <taxon>Beijerinckiaceae</taxon>
        <taxon>Methylocella</taxon>
    </lineage>
</organism>
<dbReference type="PANTHER" id="PTHR39192:SF1">
    <property type="entry name" value="IRON UPTAKE SYSTEM COMPONENT EFEO"/>
    <property type="match status" value="1"/>
</dbReference>
<dbReference type="CDD" id="cd14656">
    <property type="entry name" value="Imelysin-like_EfeO"/>
    <property type="match status" value="1"/>
</dbReference>
<dbReference type="Gene3D" id="1.20.1420.20">
    <property type="entry name" value="M75 peptidase, HXXE motif"/>
    <property type="match status" value="1"/>
</dbReference>
<dbReference type="KEGG" id="msl:Msil_1808"/>
<dbReference type="eggNOG" id="COG2822">
    <property type="taxonomic scope" value="Bacteria"/>
</dbReference>
<evidence type="ECO:0000256" key="1">
    <source>
        <dbReference type="ARBA" id="ARBA00004196"/>
    </source>
</evidence>
<comment type="similarity">
    <text evidence="2">Belongs to the EfeM/EfeO family.</text>
</comment>
<dbReference type="OrthoDB" id="7348379at2"/>
<feature type="chain" id="PRO_5002868541" description="Imelysin-like domain-containing protein" evidence="4">
    <location>
        <begin position="32"/>
        <end position="281"/>
    </location>
</feature>
<accession>B8ELX2</accession>
<dbReference type="InterPro" id="IPR053377">
    <property type="entry name" value="Iron_uptake_EfeM/EfeO"/>
</dbReference>
<dbReference type="HOGENOM" id="CLU_050342_0_1_5"/>
<sequence>MKLPHRPTRLAGLLAAGVALSIVGGAQFARAEVAPLDLVAPVTDYKIYVSAATKKLVTDTKAFTDAVKAGDLKKAQALFGPTRMHYEQIEPIAELFDDLDKAIDSRADDHDKKEADEGFTGFHRLEYGLFEKKSTDGLSPIADKLQTDVDELAKRIKDLTFPPEKVVGGAAALMEEVAKTKISGEEDRYSHTDLYDFQANFDGSKKIFDLFKPLIEKSDKTFVKKVDGNFTTVAKTLGKYKTANGYESYEKLTEADRKVLAASVNTLAEDLSTLRGKLGLN</sequence>
<reference evidence="6 7" key="1">
    <citation type="journal article" date="2010" name="J. Bacteriol.">
        <title>Complete genome sequence of the aerobic facultative methanotroph Methylocella silvestris BL2.</title>
        <authorList>
            <person name="Chen Y."/>
            <person name="Crombie A."/>
            <person name="Rahman M.T."/>
            <person name="Dedysh S.N."/>
            <person name="Liesack W."/>
            <person name="Stott M.B."/>
            <person name="Alam M."/>
            <person name="Theisen A.R."/>
            <person name="Murrell J.C."/>
            <person name="Dunfield P.F."/>
        </authorList>
    </citation>
    <scope>NUCLEOTIDE SEQUENCE [LARGE SCALE GENOMIC DNA]</scope>
    <source>
        <strain evidence="7">DSM 15510 / CIP 108128 / LMG 27833 / NCIMB 13906 / BL2</strain>
    </source>
</reference>
<evidence type="ECO:0000313" key="6">
    <source>
        <dbReference type="EMBL" id="ACK50753.1"/>
    </source>
</evidence>
<dbReference type="STRING" id="395965.Msil_1808"/>
<dbReference type="PANTHER" id="PTHR39192">
    <property type="entry name" value="IRON UPTAKE SYSTEM COMPONENT EFEO"/>
    <property type="match status" value="1"/>
</dbReference>
<evidence type="ECO:0000313" key="7">
    <source>
        <dbReference type="Proteomes" id="UP000002257"/>
    </source>
</evidence>
<dbReference type="GO" id="GO:0030313">
    <property type="term" value="C:cell envelope"/>
    <property type="evidence" value="ECO:0007669"/>
    <property type="project" value="UniProtKB-SubCell"/>
</dbReference>